<dbReference type="InterPro" id="IPR007129">
    <property type="entry name" value="Ubiqinol_cyt_c_chaperone_CPB3"/>
</dbReference>
<dbReference type="STRING" id="947166.A0A1D1VWE1"/>
<reference evidence="3 4" key="1">
    <citation type="journal article" date="2016" name="Nat. Commun.">
        <title>Extremotolerant tardigrade genome and improved radiotolerance of human cultured cells by tardigrade-unique protein.</title>
        <authorList>
            <person name="Hashimoto T."/>
            <person name="Horikawa D.D."/>
            <person name="Saito Y."/>
            <person name="Kuwahara H."/>
            <person name="Kozuka-Hata H."/>
            <person name="Shin-I T."/>
            <person name="Minakuchi Y."/>
            <person name="Ohishi K."/>
            <person name="Motoyama A."/>
            <person name="Aizu T."/>
            <person name="Enomoto A."/>
            <person name="Kondo K."/>
            <person name="Tanaka S."/>
            <person name="Hara Y."/>
            <person name="Koshikawa S."/>
            <person name="Sagara H."/>
            <person name="Miura T."/>
            <person name="Yokobori S."/>
            <person name="Miyagawa K."/>
            <person name="Suzuki Y."/>
            <person name="Kubo T."/>
            <person name="Oyama M."/>
            <person name="Kohara Y."/>
            <person name="Fujiyama A."/>
            <person name="Arakawa K."/>
            <person name="Katayama T."/>
            <person name="Toyoda A."/>
            <person name="Kunieda T."/>
        </authorList>
    </citation>
    <scope>NUCLEOTIDE SEQUENCE [LARGE SCALE GENOMIC DNA]</scope>
    <source>
        <strain evidence="3 4">YOKOZUNA-1</strain>
    </source>
</reference>
<comment type="similarity">
    <text evidence="1">Belongs to the CBP3 family.</text>
</comment>
<protein>
    <recommendedName>
        <fullName evidence="2">Ubiquinol-cytochrome c chaperone domain-containing protein</fullName>
    </recommendedName>
</protein>
<evidence type="ECO:0000259" key="2">
    <source>
        <dbReference type="Pfam" id="PF03981"/>
    </source>
</evidence>
<dbReference type="GO" id="GO:0005739">
    <property type="term" value="C:mitochondrion"/>
    <property type="evidence" value="ECO:0007669"/>
    <property type="project" value="TreeGrafter"/>
</dbReference>
<organism evidence="3 4">
    <name type="scientific">Ramazzottius varieornatus</name>
    <name type="common">Water bear</name>
    <name type="synonym">Tardigrade</name>
    <dbReference type="NCBI Taxonomy" id="947166"/>
    <lineage>
        <taxon>Eukaryota</taxon>
        <taxon>Metazoa</taxon>
        <taxon>Ecdysozoa</taxon>
        <taxon>Tardigrada</taxon>
        <taxon>Eutardigrada</taxon>
        <taxon>Parachela</taxon>
        <taxon>Hypsibioidea</taxon>
        <taxon>Ramazzottiidae</taxon>
        <taxon>Ramazzottius</taxon>
    </lineage>
</organism>
<dbReference type="GO" id="GO:0034551">
    <property type="term" value="P:mitochondrial respiratory chain complex III assembly"/>
    <property type="evidence" value="ECO:0007669"/>
    <property type="project" value="TreeGrafter"/>
</dbReference>
<sequence>MMSAVSQQLVRKLLVSRAWLWKDLVPREALSYSSSPFRLPAASHQTSALSSPVDQSNRILQVSESRCGDGTFFGPSGFNRFSTSSQRQLYIPLTKRGWGLGITYVKTKMLNLWQSATTKKKFLRKSALVMYSCCTDPINHLHFFNVLGMPDTFNSWHKITELHVWMCCVRMGNEYHKGKFIRNEIVKAFWADVDRRSQRLGPEVLVGRKKAVGELSDQFRATLFGYDEGFLREDRYLGAALWRHFFAMDCDDPQRLELLVYYVRKQIENLEAQDSYLLMEQGVVEWLALSDAKD</sequence>
<evidence type="ECO:0000313" key="3">
    <source>
        <dbReference type="EMBL" id="GAV05775.1"/>
    </source>
</evidence>
<evidence type="ECO:0000313" key="4">
    <source>
        <dbReference type="Proteomes" id="UP000186922"/>
    </source>
</evidence>
<dbReference type="AlphaFoldDB" id="A0A1D1VWE1"/>
<accession>A0A1D1VWE1</accession>
<feature type="domain" description="Ubiquinol-cytochrome c chaperone" evidence="2">
    <location>
        <begin position="147"/>
        <end position="282"/>
    </location>
</feature>
<name>A0A1D1VWE1_RAMVA</name>
<dbReference type="OrthoDB" id="4007at2759"/>
<dbReference type="Pfam" id="PF03981">
    <property type="entry name" value="Ubiq_cyt_C_chap"/>
    <property type="match status" value="1"/>
</dbReference>
<comment type="caution">
    <text evidence="3">The sequence shown here is derived from an EMBL/GenBank/DDBJ whole genome shotgun (WGS) entry which is preliminary data.</text>
</comment>
<dbReference type="Proteomes" id="UP000186922">
    <property type="component" value="Unassembled WGS sequence"/>
</dbReference>
<gene>
    <name evidence="3" type="primary">RvY_15853-1</name>
    <name evidence="3" type="synonym">RvY_15853.1</name>
    <name evidence="3" type="ORF">RvY_15853</name>
</gene>
<dbReference type="InterPro" id="IPR021150">
    <property type="entry name" value="Ubiq_cyt_c_chap"/>
</dbReference>
<dbReference type="PANTHER" id="PTHR12184">
    <property type="entry name" value="UBIQUINOL-CYTOCHROME C REDUCTASE COMPLEX ASSEMBLY FACTOR 1 FAMILY MEMBER"/>
    <property type="match status" value="1"/>
</dbReference>
<dbReference type="EMBL" id="BDGG01000012">
    <property type="protein sequence ID" value="GAV05775.1"/>
    <property type="molecule type" value="Genomic_DNA"/>
</dbReference>
<evidence type="ECO:0000256" key="1">
    <source>
        <dbReference type="ARBA" id="ARBA00006407"/>
    </source>
</evidence>
<dbReference type="PANTHER" id="PTHR12184:SF1">
    <property type="entry name" value="UBIQUINOL-CYTOCHROME-C REDUCTASE COMPLEX ASSEMBLY FACTOR 1"/>
    <property type="match status" value="1"/>
</dbReference>
<proteinExistence type="inferred from homology"/>
<keyword evidence="4" id="KW-1185">Reference proteome</keyword>